<dbReference type="InterPro" id="IPR042094">
    <property type="entry name" value="T2SS_GspF_sf"/>
</dbReference>
<feature type="transmembrane region" description="Helical" evidence="6">
    <location>
        <begin position="95"/>
        <end position="118"/>
    </location>
</feature>
<proteinExistence type="predicted"/>
<dbReference type="AlphaFoldDB" id="A0A6I2UQZ1"/>
<dbReference type="Gene3D" id="1.20.81.30">
    <property type="entry name" value="Type II secretion system (T2SS), domain F"/>
    <property type="match status" value="1"/>
</dbReference>
<evidence type="ECO:0000256" key="3">
    <source>
        <dbReference type="ARBA" id="ARBA00022692"/>
    </source>
</evidence>
<evidence type="ECO:0000256" key="6">
    <source>
        <dbReference type="SAM" id="Phobius"/>
    </source>
</evidence>
<accession>A0A6I2UQZ1</accession>
<dbReference type="EMBL" id="VUNL01000004">
    <property type="protein sequence ID" value="MSV24603.1"/>
    <property type="molecule type" value="Genomic_DNA"/>
</dbReference>
<evidence type="ECO:0000313" key="9">
    <source>
        <dbReference type="Proteomes" id="UP000430222"/>
    </source>
</evidence>
<dbReference type="Pfam" id="PF00482">
    <property type="entry name" value="T2SSF"/>
    <property type="match status" value="1"/>
</dbReference>
<feature type="transmembrane region" description="Helical" evidence="6">
    <location>
        <begin position="124"/>
        <end position="142"/>
    </location>
</feature>
<reference evidence="8 9" key="1">
    <citation type="submission" date="2019-08" db="EMBL/GenBank/DDBJ databases">
        <title>In-depth cultivation of the pig gut microbiome towards novel bacterial diversity and tailored functional studies.</title>
        <authorList>
            <person name="Wylensek D."/>
            <person name="Hitch T.C.A."/>
            <person name="Clavel T."/>
        </authorList>
    </citation>
    <scope>NUCLEOTIDE SEQUENCE [LARGE SCALE GENOMIC DNA]</scope>
    <source>
        <strain evidence="9">WCA-380-WT-3B3</strain>
    </source>
</reference>
<comment type="subcellular location">
    <subcellularLocation>
        <location evidence="1">Cell membrane</location>
        <topology evidence="1">Multi-pass membrane protein</topology>
    </subcellularLocation>
</comment>
<dbReference type="PANTHER" id="PTHR35007">
    <property type="entry name" value="INTEGRAL MEMBRANE PROTEIN-RELATED"/>
    <property type="match status" value="1"/>
</dbReference>
<organism evidence="8 9">
    <name type="scientific">Selenomonas montiformis</name>
    <dbReference type="NCBI Taxonomy" id="2652285"/>
    <lineage>
        <taxon>Bacteria</taxon>
        <taxon>Bacillati</taxon>
        <taxon>Bacillota</taxon>
        <taxon>Negativicutes</taxon>
        <taxon>Selenomonadales</taxon>
        <taxon>Selenomonadaceae</taxon>
        <taxon>Selenomonas</taxon>
    </lineage>
</organism>
<dbReference type="Proteomes" id="UP000430222">
    <property type="component" value="Unassembled WGS sequence"/>
</dbReference>
<comment type="caution">
    <text evidence="8">The sequence shown here is derived from an EMBL/GenBank/DDBJ whole genome shotgun (WGS) entry which is preliminary data.</text>
</comment>
<evidence type="ECO:0000256" key="1">
    <source>
        <dbReference type="ARBA" id="ARBA00004651"/>
    </source>
</evidence>
<sequence>MSILMIFLLSFLFFILLTLPLKHREKDHKSMVQRMEYFSGKEEAMPKKSAAERQAKAGMQLQERALVKIRKISRRLSPRGRQTNSFDLMMLQADWPLLGSEFEVVLGILAVLGGLIAFLTTLKLPMLFIGMAAGAFGGIFYLKLHISRRGKAFNNQLGDTLIMMSNALRAGFSFQQAMELIAKEMEAPIGVEFQKVLSELALGASLETALGHMSKRVQSKDFDLVITAVLIQRQVGGNLSQILDTISDTIRERIRMRNEISSLTAQGKLSGIIVGAVPFAIVGFLYLNDPHYLQPMLDSAIGKMMLAAAAALELIAVLIIRKIVDIRV</sequence>
<protein>
    <submittedName>
        <fullName evidence="8">Secretion system protein F</fullName>
    </submittedName>
</protein>
<dbReference type="GO" id="GO:0005886">
    <property type="term" value="C:plasma membrane"/>
    <property type="evidence" value="ECO:0007669"/>
    <property type="project" value="UniProtKB-SubCell"/>
</dbReference>
<evidence type="ECO:0000256" key="2">
    <source>
        <dbReference type="ARBA" id="ARBA00022475"/>
    </source>
</evidence>
<keyword evidence="2" id="KW-1003">Cell membrane</keyword>
<evidence type="ECO:0000256" key="4">
    <source>
        <dbReference type="ARBA" id="ARBA00022989"/>
    </source>
</evidence>
<dbReference type="RefSeq" id="WP_154620353.1">
    <property type="nucleotide sequence ID" value="NZ_VUNL01000004.1"/>
</dbReference>
<dbReference type="PANTHER" id="PTHR35007:SF1">
    <property type="entry name" value="PILUS ASSEMBLY PROTEIN"/>
    <property type="match status" value="1"/>
</dbReference>
<keyword evidence="4 6" id="KW-1133">Transmembrane helix</keyword>
<keyword evidence="9" id="KW-1185">Reference proteome</keyword>
<feature type="domain" description="Type II secretion system protein GspF" evidence="7">
    <location>
        <begin position="163"/>
        <end position="286"/>
    </location>
</feature>
<keyword evidence="5 6" id="KW-0472">Membrane</keyword>
<feature type="transmembrane region" description="Helical" evidence="6">
    <location>
        <begin position="300"/>
        <end position="320"/>
    </location>
</feature>
<gene>
    <name evidence="8" type="ORF">FYJ78_05245</name>
</gene>
<feature type="transmembrane region" description="Helical" evidence="6">
    <location>
        <begin position="269"/>
        <end position="288"/>
    </location>
</feature>
<name>A0A6I2UQZ1_9FIRM</name>
<evidence type="ECO:0000313" key="8">
    <source>
        <dbReference type="EMBL" id="MSV24603.1"/>
    </source>
</evidence>
<dbReference type="InterPro" id="IPR018076">
    <property type="entry name" value="T2SS_GspF_dom"/>
</dbReference>
<feature type="transmembrane region" description="Helical" evidence="6">
    <location>
        <begin position="6"/>
        <end position="21"/>
    </location>
</feature>
<evidence type="ECO:0000259" key="7">
    <source>
        <dbReference type="Pfam" id="PF00482"/>
    </source>
</evidence>
<keyword evidence="3 6" id="KW-0812">Transmembrane</keyword>
<evidence type="ECO:0000256" key="5">
    <source>
        <dbReference type="ARBA" id="ARBA00023136"/>
    </source>
</evidence>